<name>A0AAW2IM37_9LAMI</name>
<proteinExistence type="predicted"/>
<comment type="caution">
    <text evidence="2">The sequence shown here is derived from an EMBL/GenBank/DDBJ whole genome shotgun (WGS) entry which is preliminary data.</text>
</comment>
<dbReference type="EMBL" id="JACGWK010001772">
    <property type="protein sequence ID" value="KAL0282926.1"/>
    <property type="molecule type" value="Genomic_DNA"/>
</dbReference>
<accession>A0AAW2IM37</accession>
<reference evidence="2" key="2">
    <citation type="journal article" date="2024" name="Plant">
        <title>Genomic evolution and insights into agronomic trait innovations of Sesamum species.</title>
        <authorList>
            <person name="Miao H."/>
            <person name="Wang L."/>
            <person name="Qu L."/>
            <person name="Liu H."/>
            <person name="Sun Y."/>
            <person name="Le M."/>
            <person name="Wang Q."/>
            <person name="Wei S."/>
            <person name="Zheng Y."/>
            <person name="Lin W."/>
            <person name="Duan Y."/>
            <person name="Cao H."/>
            <person name="Xiong S."/>
            <person name="Wang X."/>
            <person name="Wei L."/>
            <person name="Li C."/>
            <person name="Ma Q."/>
            <person name="Ju M."/>
            <person name="Zhao R."/>
            <person name="Li G."/>
            <person name="Mu C."/>
            <person name="Tian Q."/>
            <person name="Mei H."/>
            <person name="Zhang T."/>
            <person name="Gao T."/>
            <person name="Zhang H."/>
        </authorList>
    </citation>
    <scope>NUCLEOTIDE SEQUENCE</scope>
    <source>
        <strain evidence="2">G01</strain>
    </source>
</reference>
<organism evidence="2">
    <name type="scientific">Sesamum angustifolium</name>
    <dbReference type="NCBI Taxonomy" id="2727405"/>
    <lineage>
        <taxon>Eukaryota</taxon>
        <taxon>Viridiplantae</taxon>
        <taxon>Streptophyta</taxon>
        <taxon>Embryophyta</taxon>
        <taxon>Tracheophyta</taxon>
        <taxon>Spermatophyta</taxon>
        <taxon>Magnoliopsida</taxon>
        <taxon>eudicotyledons</taxon>
        <taxon>Gunneridae</taxon>
        <taxon>Pentapetalae</taxon>
        <taxon>asterids</taxon>
        <taxon>lamiids</taxon>
        <taxon>Lamiales</taxon>
        <taxon>Pedaliaceae</taxon>
        <taxon>Sesamum</taxon>
    </lineage>
</organism>
<keyword evidence="1" id="KW-1133">Transmembrane helix</keyword>
<evidence type="ECO:0000313" key="2">
    <source>
        <dbReference type="EMBL" id="KAL0282926.1"/>
    </source>
</evidence>
<sequence>MDVKTIFLNGELDEEVYMNQPKGFSSSNGEHLRISWINVYTKRFVGVKLVFLYYMWMVFYLLSMIRVTSYILTSAQRMTSNGNKMKDILYASAIGSLMYAQVCTRPDIAFAMRMLGKYQSNSHLDYWRAAKKVMSGVVSWKSAKETLIATSTMKVELVSCFEATSTSRG</sequence>
<keyword evidence="1" id="KW-0472">Membrane</keyword>
<gene>
    <name evidence="2" type="ORF">Sangu_2923200</name>
</gene>
<reference evidence="2" key="1">
    <citation type="submission" date="2020-06" db="EMBL/GenBank/DDBJ databases">
        <authorList>
            <person name="Li T."/>
            <person name="Hu X."/>
            <person name="Zhang T."/>
            <person name="Song X."/>
            <person name="Zhang H."/>
            <person name="Dai N."/>
            <person name="Sheng W."/>
            <person name="Hou X."/>
            <person name="Wei L."/>
        </authorList>
    </citation>
    <scope>NUCLEOTIDE SEQUENCE</scope>
    <source>
        <strain evidence="2">G01</strain>
        <tissue evidence="2">Leaf</tissue>
    </source>
</reference>
<dbReference type="AlphaFoldDB" id="A0AAW2IM37"/>
<feature type="transmembrane region" description="Helical" evidence="1">
    <location>
        <begin position="51"/>
        <end position="72"/>
    </location>
</feature>
<evidence type="ECO:0000256" key="1">
    <source>
        <dbReference type="SAM" id="Phobius"/>
    </source>
</evidence>
<keyword evidence="1" id="KW-0812">Transmembrane</keyword>
<protein>
    <submittedName>
        <fullName evidence="2">Retrovirus-related Pol polyprotein from transposon TNT 1-94</fullName>
    </submittedName>
</protein>